<name>A0A6N1BID9_9BURK</name>
<dbReference type="GeneID" id="70690132"/>
<dbReference type="RefSeq" id="WP_053821829.1">
    <property type="nucleotide sequence ID" value="NZ_BAAAEB010000003.1"/>
</dbReference>
<dbReference type="AlphaFoldDB" id="A0A6N1BID9"/>
<gene>
    <name evidence="1" type="ORF">HLB16_06405</name>
</gene>
<comment type="caution">
    <text evidence="1">The sequence shown here is derived from an EMBL/GenBank/DDBJ whole genome shotgun (WGS) entry which is preliminary data.</text>
</comment>
<proteinExistence type="predicted"/>
<protein>
    <submittedName>
        <fullName evidence="1">Uncharacterized protein</fullName>
    </submittedName>
</protein>
<organism evidence="1 2">
    <name type="scientific">Cupriavidus gilardii</name>
    <dbReference type="NCBI Taxonomy" id="82541"/>
    <lineage>
        <taxon>Bacteria</taxon>
        <taxon>Pseudomonadati</taxon>
        <taxon>Pseudomonadota</taxon>
        <taxon>Betaproteobacteria</taxon>
        <taxon>Burkholderiales</taxon>
        <taxon>Burkholderiaceae</taxon>
        <taxon>Cupriavidus</taxon>
    </lineage>
</organism>
<sequence length="253" mass="25745">MQPSLAAFRAALASLVSSRALKLAVGPIVVLLIAGAVFLGLPLVMLMTGVVPPWVQALYGGAGGIAQTLLVVLYQLALILLVALWSMPGAVAQIAADYPAAGPASDAVSGQRGAMAHYIGTYIVLCALIQFLGTVPLLYGVANLAAQGWLAMRLMPYLALRKRASAGELAALTKGWRLSFAGVAMAGVVLSGLIAAAISAAIALLMPGPAAFAGVTIGRVLGMLFLVYWFAHLSLRTLATMRGAAAGAGPALP</sequence>
<evidence type="ECO:0000313" key="1">
    <source>
        <dbReference type="EMBL" id="NNH10514.1"/>
    </source>
</evidence>
<evidence type="ECO:0000313" key="2">
    <source>
        <dbReference type="Proteomes" id="UP000542973"/>
    </source>
</evidence>
<dbReference type="Proteomes" id="UP000542973">
    <property type="component" value="Unassembled WGS sequence"/>
</dbReference>
<reference evidence="1 2" key="1">
    <citation type="submission" date="2020-05" db="EMBL/GenBank/DDBJ databases">
        <title>MicrobeNet Type strains.</title>
        <authorList>
            <person name="Nicholson A.C."/>
        </authorList>
    </citation>
    <scope>NUCLEOTIDE SEQUENCE [LARGE SCALE GENOMIC DNA]</scope>
    <source>
        <strain evidence="1 2">ATCC 700815</strain>
    </source>
</reference>
<accession>A0A6N1BID9</accession>
<dbReference type="EMBL" id="JABEMD010000008">
    <property type="protein sequence ID" value="NNH10514.1"/>
    <property type="molecule type" value="Genomic_DNA"/>
</dbReference>